<proteinExistence type="inferred from homology"/>
<dbReference type="InterPro" id="IPR015421">
    <property type="entry name" value="PyrdxlP-dep_Trfase_major"/>
</dbReference>
<sequence length="491" mass="54419">MRKASKIRTRWSQASVEGRAPAFPGPIWGLTILGSLSLNLITIALLASLYEGHGPLGCEAGSSGFVAEPEKAVLIAPPQSSVEEVEMVSAEEISVSSTAGSRPTSKDAIINLDHGDPTVYEAFWKRMGERGDIVLPGWQSMSYFSDVSNLCWFLEPEFAHQVRRLHSLVGNAVVDDGRFIIVGTGSTQLFQAALYALSPPDAAEPMNVVSAIPYYSSYPTVTDYLRSGLYRWAGDASTFEGDAYIELVCSPNNPDGSIREAVLSSKNGKTIHDLAYYWPQYTPITGAADHDIMLFTVSKSTGHAGARLGYTSSPSSAVEIEHLCLMYLVNLRWALVKDKDVAKRMIKFIELNTIGVSKDSQLRVAKILKVVSDGYGLPGNKHRLFEYGRRLMSVRWRKLRAAVKASGIFSLPEFPSSLCRFTGEETETYPAFAWLKCEKEGVEDCESFLRNHKLLTRSGRHFGVEAKYVRISMLDRDETFDLFIQRLLSLR</sequence>
<dbReference type="GO" id="GO:0006520">
    <property type="term" value="P:amino acid metabolic process"/>
    <property type="evidence" value="ECO:0007669"/>
    <property type="project" value="TreeGrafter"/>
</dbReference>
<dbReference type="Gene3D" id="3.90.1150.10">
    <property type="entry name" value="Aspartate Aminotransferase, domain 1"/>
    <property type="match status" value="1"/>
</dbReference>
<organism evidence="6 7">
    <name type="scientific">Musa balbisiana</name>
    <name type="common">Banana</name>
    <dbReference type="NCBI Taxonomy" id="52838"/>
    <lineage>
        <taxon>Eukaryota</taxon>
        <taxon>Viridiplantae</taxon>
        <taxon>Streptophyta</taxon>
        <taxon>Embryophyta</taxon>
        <taxon>Tracheophyta</taxon>
        <taxon>Spermatophyta</taxon>
        <taxon>Magnoliopsida</taxon>
        <taxon>Liliopsida</taxon>
        <taxon>Zingiberales</taxon>
        <taxon>Musaceae</taxon>
        <taxon>Musa</taxon>
    </lineage>
</organism>
<dbReference type="Proteomes" id="UP000317650">
    <property type="component" value="Chromosome 3"/>
</dbReference>
<name>A0A4S8JBJ4_MUSBA</name>
<evidence type="ECO:0000313" key="7">
    <source>
        <dbReference type="Proteomes" id="UP000317650"/>
    </source>
</evidence>
<reference evidence="6 7" key="1">
    <citation type="journal article" date="2019" name="Nat. Plants">
        <title>Genome sequencing of Musa balbisiana reveals subgenome evolution and function divergence in polyploid bananas.</title>
        <authorList>
            <person name="Yao X."/>
        </authorList>
    </citation>
    <scope>NUCLEOTIDE SEQUENCE [LARGE SCALE GENOMIC DNA]</scope>
    <source>
        <strain evidence="7">cv. DH-PKW</strain>
        <tissue evidence="6">Leaves</tissue>
    </source>
</reference>
<comment type="cofactor">
    <cofactor evidence="1">
        <name>pyridoxal 5'-phosphate</name>
        <dbReference type="ChEBI" id="CHEBI:597326"/>
    </cofactor>
</comment>
<dbReference type="InterPro" id="IPR050478">
    <property type="entry name" value="Ethylene_sulfur-biosynth"/>
</dbReference>
<dbReference type="CDD" id="cd00609">
    <property type="entry name" value="AAT_like"/>
    <property type="match status" value="1"/>
</dbReference>
<keyword evidence="4" id="KW-0472">Membrane</keyword>
<dbReference type="InterPro" id="IPR037029">
    <property type="entry name" value="Alliinase_N_sf"/>
</dbReference>
<feature type="transmembrane region" description="Helical" evidence="4">
    <location>
        <begin position="27"/>
        <end position="50"/>
    </location>
</feature>
<dbReference type="PANTHER" id="PTHR43795">
    <property type="entry name" value="BIFUNCTIONAL ASPARTATE AMINOTRANSFERASE AND GLUTAMATE/ASPARTATE-PREPHENATE AMINOTRANSFERASE-RELATED"/>
    <property type="match status" value="1"/>
</dbReference>
<dbReference type="Gene3D" id="3.40.640.10">
    <property type="entry name" value="Type I PLP-dependent aspartate aminotransferase-like (Major domain)"/>
    <property type="match status" value="1"/>
</dbReference>
<accession>A0A4S8JBJ4</accession>
<dbReference type="InterPro" id="IPR006948">
    <property type="entry name" value="Alliinase_C"/>
</dbReference>
<evidence type="ECO:0000256" key="4">
    <source>
        <dbReference type="SAM" id="Phobius"/>
    </source>
</evidence>
<keyword evidence="3" id="KW-0663">Pyridoxal phosphate</keyword>
<evidence type="ECO:0000313" key="6">
    <source>
        <dbReference type="EMBL" id="THU59118.1"/>
    </source>
</evidence>
<keyword evidence="4" id="KW-1133">Transmembrane helix</keyword>
<dbReference type="GO" id="GO:0008483">
    <property type="term" value="F:transaminase activity"/>
    <property type="evidence" value="ECO:0007669"/>
    <property type="project" value="TreeGrafter"/>
</dbReference>
<comment type="caution">
    <text evidence="6">The sequence shown here is derived from an EMBL/GenBank/DDBJ whole genome shotgun (WGS) entry which is preliminary data.</text>
</comment>
<keyword evidence="7" id="KW-1185">Reference proteome</keyword>
<feature type="domain" description="Alliinase C-terminal" evidence="5">
    <location>
        <begin position="110"/>
        <end position="311"/>
    </location>
</feature>
<evidence type="ECO:0000256" key="3">
    <source>
        <dbReference type="ARBA" id="ARBA00022898"/>
    </source>
</evidence>
<comment type="similarity">
    <text evidence="2">Belongs to the alliinase family.</text>
</comment>
<dbReference type="SUPFAM" id="SSF53383">
    <property type="entry name" value="PLP-dependent transferases"/>
    <property type="match status" value="1"/>
</dbReference>
<dbReference type="InterPro" id="IPR015424">
    <property type="entry name" value="PyrdxlP-dep_Trfase"/>
</dbReference>
<gene>
    <name evidence="6" type="ORF">C4D60_Mb03t21620</name>
</gene>
<dbReference type="AlphaFoldDB" id="A0A4S8JBJ4"/>
<dbReference type="PANTHER" id="PTHR43795:SF22">
    <property type="entry name" value="TRYPTOPHAN AMINOTRANSFERASE-RELATED PROTEIN 2"/>
    <property type="match status" value="1"/>
</dbReference>
<protein>
    <recommendedName>
        <fullName evidence="5">Alliinase C-terminal domain-containing protein</fullName>
    </recommendedName>
</protein>
<dbReference type="Pfam" id="PF04864">
    <property type="entry name" value="Alliinase_C"/>
    <property type="match status" value="2"/>
</dbReference>
<keyword evidence="4" id="KW-0812">Transmembrane</keyword>
<evidence type="ECO:0000259" key="5">
    <source>
        <dbReference type="Pfam" id="PF04864"/>
    </source>
</evidence>
<dbReference type="STRING" id="52838.A0A4S8JBJ4"/>
<dbReference type="GO" id="GO:0016846">
    <property type="term" value="F:carbon-sulfur lyase activity"/>
    <property type="evidence" value="ECO:0007669"/>
    <property type="project" value="InterPro"/>
</dbReference>
<evidence type="ECO:0000256" key="1">
    <source>
        <dbReference type="ARBA" id="ARBA00001933"/>
    </source>
</evidence>
<dbReference type="Gene3D" id="2.10.25.30">
    <property type="entry name" value="EGF-like, alliinase"/>
    <property type="match status" value="1"/>
</dbReference>
<dbReference type="InterPro" id="IPR015422">
    <property type="entry name" value="PyrdxlP-dep_Trfase_small"/>
</dbReference>
<evidence type="ECO:0000256" key="2">
    <source>
        <dbReference type="ARBA" id="ARBA00006312"/>
    </source>
</evidence>
<feature type="domain" description="Alliinase C-terminal" evidence="5">
    <location>
        <begin position="331"/>
        <end position="489"/>
    </location>
</feature>
<dbReference type="EMBL" id="PYDT01000006">
    <property type="protein sequence ID" value="THU59118.1"/>
    <property type="molecule type" value="Genomic_DNA"/>
</dbReference>